<organism evidence="5 6">
    <name type="scientific">Nostocoides veronense</name>
    <dbReference type="NCBI Taxonomy" id="330836"/>
    <lineage>
        <taxon>Bacteria</taxon>
        <taxon>Bacillati</taxon>
        <taxon>Actinomycetota</taxon>
        <taxon>Actinomycetes</taxon>
        <taxon>Micrococcales</taxon>
        <taxon>Intrasporangiaceae</taxon>
        <taxon>Nostocoides</taxon>
    </lineage>
</organism>
<dbReference type="Gene3D" id="1.10.12.10">
    <property type="entry name" value="Lyase 2-enoyl-coa Hydratase, Chain A, domain 2"/>
    <property type="match status" value="1"/>
</dbReference>
<dbReference type="PROSITE" id="PS00166">
    <property type="entry name" value="ENOYL_COA_HYDRATASE"/>
    <property type="match status" value="1"/>
</dbReference>
<dbReference type="PANTHER" id="PTHR11941">
    <property type="entry name" value="ENOYL-COA HYDRATASE-RELATED"/>
    <property type="match status" value="1"/>
</dbReference>
<evidence type="ECO:0000256" key="3">
    <source>
        <dbReference type="ARBA" id="ARBA00023239"/>
    </source>
</evidence>
<reference evidence="6" key="1">
    <citation type="journal article" date="2019" name="Int. J. Syst. Evol. Microbiol.">
        <title>The Global Catalogue of Microorganisms (GCM) 10K type strain sequencing project: providing services to taxonomists for standard genome sequencing and annotation.</title>
        <authorList>
            <consortium name="The Broad Institute Genomics Platform"/>
            <consortium name="The Broad Institute Genome Sequencing Center for Infectious Disease"/>
            <person name="Wu L."/>
            <person name="Ma J."/>
        </authorList>
    </citation>
    <scope>NUCLEOTIDE SEQUENCE [LARGE SCALE GENOMIC DNA]</scope>
    <source>
        <strain evidence="6">JCM 15592</strain>
    </source>
</reference>
<keyword evidence="6" id="KW-1185">Reference proteome</keyword>
<dbReference type="CDD" id="cd06558">
    <property type="entry name" value="crotonase-like"/>
    <property type="match status" value="1"/>
</dbReference>
<dbReference type="InterPro" id="IPR018376">
    <property type="entry name" value="Enoyl-CoA_hyd/isom_CS"/>
</dbReference>
<comment type="similarity">
    <text evidence="1 4">Belongs to the enoyl-CoA hydratase/isomerase family.</text>
</comment>
<protein>
    <submittedName>
        <fullName evidence="5">Enoyl-CoA hydratase-related protein</fullName>
    </submittedName>
</protein>
<dbReference type="Pfam" id="PF00378">
    <property type="entry name" value="ECH_1"/>
    <property type="match status" value="1"/>
</dbReference>
<proteinExistence type="inferred from homology"/>
<evidence type="ECO:0000256" key="2">
    <source>
        <dbReference type="ARBA" id="ARBA00023098"/>
    </source>
</evidence>
<dbReference type="Proteomes" id="UP001499938">
    <property type="component" value="Unassembled WGS sequence"/>
</dbReference>
<dbReference type="InterPro" id="IPR014748">
    <property type="entry name" value="Enoyl-CoA_hydra_C"/>
</dbReference>
<dbReference type="EMBL" id="BAAAPO010000032">
    <property type="protein sequence ID" value="GAA1795640.1"/>
    <property type="molecule type" value="Genomic_DNA"/>
</dbReference>
<sequence length="259" mass="27063">MGEFVSLEVEDGIGTIRLNRPPMNALNQQVQTELGEASKAAAADPEVFGVIVYGGEKVFAAGADIKQMQAMGYTDMVRAAQGLQEFTRALAAIPKPTVAAITGYALGGGCEVALACDFRIAADNAKLGQPEILLGIIPGAGGTQRLARLVGPSRAKELIFSGRFVDAAEALAIGLVDEVVPAEEVYAAARRSMARFRGGPALAMAAAKEAIDRGLDVDLQTGLEVERMLFTGLFATDDRQIGMDSFVANGPGKASFTGR</sequence>
<dbReference type="Gene3D" id="3.90.226.10">
    <property type="entry name" value="2-enoyl-CoA Hydratase, Chain A, domain 1"/>
    <property type="match status" value="1"/>
</dbReference>
<dbReference type="SUPFAM" id="SSF52096">
    <property type="entry name" value="ClpP/crotonase"/>
    <property type="match status" value="1"/>
</dbReference>
<dbReference type="PANTHER" id="PTHR11941:SF169">
    <property type="entry name" value="(7AS)-7A-METHYL-1,5-DIOXO-2,3,5,6,7,7A-HEXAHYDRO-1H-INDENE-CARBOXYL-COA HYDROLASE"/>
    <property type="match status" value="1"/>
</dbReference>
<keyword evidence="3" id="KW-0456">Lyase</keyword>
<evidence type="ECO:0000313" key="6">
    <source>
        <dbReference type="Proteomes" id="UP001499938"/>
    </source>
</evidence>
<name>A0ABP4XY43_9MICO</name>
<accession>A0ABP4XY43</accession>
<evidence type="ECO:0000313" key="5">
    <source>
        <dbReference type="EMBL" id="GAA1795640.1"/>
    </source>
</evidence>
<keyword evidence="2" id="KW-0443">Lipid metabolism</keyword>
<evidence type="ECO:0000256" key="1">
    <source>
        <dbReference type="ARBA" id="ARBA00005254"/>
    </source>
</evidence>
<comment type="caution">
    <text evidence="5">The sequence shown here is derived from an EMBL/GenBank/DDBJ whole genome shotgun (WGS) entry which is preliminary data.</text>
</comment>
<dbReference type="InterPro" id="IPR029045">
    <property type="entry name" value="ClpP/crotonase-like_dom_sf"/>
</dbReference>
<evidence type="ECO:0000256" key="4">
    <source>
        <dbReference type="RuleBase" id="RU003707"/>
    </source>
</evidence>
<gene>
    <name evidence="5" type="ORF">GCM10009811_19950</name>
</gene>
<dbReference type="InterPro" id="IPR001753">
    <property type="entry name" value="Enoyl-CoA_hydra/iso"/>
</dbReference>
<dbReference type="RefSeq" id="WP_344084386.1">
    <property type="nucleotide sequence ID" value="NZ_BAAAPO010000032.1"/>
</dbReference>